<reference evidence="1 2" key="1">
    <citation type="submission" date="2021-06" db="EMBL/GenBank/DDBJ databases">
        <title>Caerostris extrusa draft genome.</title>
        <authorList>
            <person name="Kono N."/>
            <person name="Arakawa K."/>
        </authorList>
    </citation>
    <scope>NUCLEOTIDE SEQUENCE [LARGE SCALE GENOMIC DNA]</scope>
</reference>
<protein>
    <submittedName>
        <fullName evidence="1">Uncharacterized protein</fullName>
    </submittedName>
</protein>
<comment type="caution">
    <text evidence="1">The sequence shown here is derived from an EMBL/GenBank/DDBJ whole genome shotgun (WGS) entry which is preliminary data.</text>
</comment>
<keyword evidence="2" id="KW-1185">Reference proteome</keyword>
<evidence type="ECO:0000313" key="2">
    <source>
        <dbReference type="Proteomes" id="UP001054945"/>
    </source>
</evidence>
<gene>
    <name evidence="1" type="ORF">CEXT_269001</name>
</gene>
<accession>A0AAV4R7P2</accession>
<dbReference type="AlphaFoldDB" id="A0AAV4R7P2"/>
<proteinExistence type="predicted"/>
<sequence>MRTLRQRFLNAVTRLSANNYRTNCIRFQPFGPMQGQAPIWDRQNPRTTKGEHRWGMREERGVYRYLLQRTMANRGVRDVWPNTCKGRTMSRRMGLEGK</sequence>
<dbReference type="EMBL" id="BPLR01007377">
    <property type="protein sequence ID" value="GIY16412.1"/>
    <property type="molecule type" value="Genomic_DNA"/>
</dbReference>
<dbReference type="Proteomes" id="UP001054945">
    <property type="component" value="Unassembled WGS sequence"/>
</dbReference>
<evidence type="ECO:0000313" key="1">
    <source>
        <dbReference type="EMBL" id="GIY16412.1"/>
    </source>
</evidence>
<name>A0AAV4R7P2_CAEEX</name>
<organism evidence="1 2">
    <name type="scientific">Caerostris extrusa</name>
    <name type="common">Bark spider</name>
    <name type="synonym">Caerostris bankana</name>
    <dbReference type="NCBI Taxonomy" id="172846"/>
    <lineage>
        <taxon>Eukaryota</taxon>
        <taxon>Metazoa</taxon>
        <taxon>Ecdysozoa</taxon>
        <taxon>Arthropoda</taxon>
        <taxon>Chelicerata</taxon>
        <taxon>Arachnida</taxon>
        <taxon>Araneae</taxon>
        <taxon>Araneomorphae</taxon>
        <taxon>Entelegynae</taxon>
        <taxon>Araneoidea</taxon>
        <taxon>Araneidae</taxon>
        <taxon>Caerostris</taxon>
    </lineage>
</organism>